<dbReference type="AlphaFoldDB" id="A0A4R6PK36"/>
<protein>
    <submittedName>
        <fullName evidence="2">Methyltransferase family protein</fullName>
    </submittedName>
</protein>
<dbReference type="SUPFAM" id="SSF53335">
    <property type="entry name" value="S-adenosyl-L-methionine-dependent methyltransferases"/>
    <property type="match status" value="1"/>
</dbReference>
<gene>
    <name evidence="2" type="ORF">DFR75_103174</name>
</gene>
<keyword evidence="2" id="KW-0808">Transferase</keyword>
<dbReference type="Pfam" id="PF08241">
    <property type="entry name" value="Methyltransf_11"/>
    <property type="match status" value="1"/>
</dbReference>
<name>A0A4R6PK36_NOCIG</name>
<comment type="caution">
    <text evidence="2">The sequence shown here is derived from an EMBL/GenBank/DDBJ whole genome shotgun (WGS) entry which is preliminary data.</text>
</comment>
<sequence>MHTDDAVTTSYDQHAAAFAAEAAHSPYNAHYDRPAVLDLLGELTERVVLDAGCGPGLYVTDLLARGAHVIAIDASASMIDLARRHAAGQITLRQHDLTQPLYWLSNNTVDIVLLALVIHYIDDRIALLRELHRVLRPGGHLIVSTSHPTADWLTAEGSYFDTGWVQQRWSCGITHRFWRQPLQTWCAEFTAAGFTIDAITEHQPASEMARTHPAEYDTLTHQPGFIAYRLSKAATSDGGIDGVA</sequence>
<dbReference type="InterPro" id="IPR013216">
    <property type="entry name" value="Methyltransf_11"/>
</dbReference>
<keyword evidence="3" id="KW-1185">Reference proteome</keyword>
<keyword evidence="2" id="KW-0489">Methyltransferase</keyword>
<dbReference type="PANTHER" id="PTHR42912">
    <property type="entry name" value="METHYLTRANSFERASE"/>
    <property type="match status" value="1"/>
</dbReference>
<dbReference type="EMBL" id="SNXK01000003">
    <property type="protein sequence ID" value="TDP38517.1"/>
    <property type="molecule type" value="Genomic_DNA"/>
</dbReference>
<dbReference type="InterPro" id="IPR029063">
    <property type="entry name" value="SAM-dependent_MTases_sf"/>
</dbReference>
<dbReference type="GO" id="GO:0032259">
    <property type="term" value="P:methylation"/>
    <property type="evidence" value="ECO:0007669"/>
    <property type="project" value="UniProtKB-KW"/>
</dbReference>
<dbReference type="RefSeq" id="WP_067486293.1">
    <property type="nucleotide sequence ID" value="NZ_JBHXPO010000006.1"/>
</dbReference>
<proteinExistence type="predicted"/>
<accession>A0A4R6PK36</accession>
<dbReference type="InterPro" id="IPR050508">
    <property type="entry name" value="Methyltransf_Superfamily"/>
</dbReference>
<organism evidence="2 3">
    <name type="scientific">Nocardia ignorata</name>
    <dbReference type="NCBI Taxonomy" id="145285"/>
    <lineage>
        <taxon>Bacteria</taxon>
        <taxon>Bacillati</taxon>
        <taxon>Actinomycetota</taxon>
        <taxon>Actinomycetes</taxon>
        <taxon>Mycobacteriales</taxon>
        <taxon>Nocardiaceae</taxon>
        <taxon>Nocardia</taxon>
    </lineage>
</organism>
<dbReference type="Gene3D" id="3.40.50.150">
    <property type="entry name" value="Vaccinia Virus protein VP39"/>
    <property type="match status" value="1"/>
</dbReference>
<feature type="domain" description="Methyltransferase type 11" evidence="1">
    <location>
        <begin position="49"/>
        <end position="143"/>
    </location>
</feature>
<evidence type="ECO:0000313" key="2">
    <source>
        <dbReference type="EMBL" id="TDP38517.1"/>
    </source>
</evidence>
<evidence type="ECO:0000259" key="1">
    <source>
        <dbReference type="Pfam" id="PF08241"/>
    </source>
</evidence>
<dbReference type="GO" id="GO:0008757">
    <property type="term" value="F:S-adenosylmethionine-dependent methyltransferase activity"/>
    <property type="evidence" value="ECO:0007669"/>
    <property type="project" value="InterPro"/>
</dbReference>
<reference evidence="2 3" key="1">
    <citation type="submission" date="2019-03" db="EMBL/GenBank/DDBJ databases">
        <title>Genomic Encyclopedia of Type Strains, Phase IV (KMG-IV): sequencing the most valuable type-strain genomes for metagenomic binning, comparative biology and taxonomic classification.</title>
        <authorList>
            <person name="Goeker M."/>
        </authorList>
    </citation>
    <scope>NUCLEOTIDE SEQUENCE [LARGE SCALE GENOMIC DNA]</scope>
    <source>
        <strain evidence="2 3">DSM 44496</strain>
    </source>
</reference>
<dbReference type="CDD" id="cd02440">
    <property type="entry name" value="AdoMet_MTases"/>
    <property type="match status" value="1"/>
</dbReference>
<dbReference type="PANTHER" id="PTHR42912:SF93">
    <property type="entry name" value="N6-ADENOSINE-METHYLTRANSFERASE TMT1A"/>
    <property type="match status" value="1"/>
</dbReference>
<evidence type="ECO:0000313" key="3">
    <source>
        <dbReference type="Proteomes" id="UP000295087"/>
    </source>
</evidence>
<dbReference type="Proteomes" id="UP000295087">
    <property type="component" value="Unassembled WGS sequence"/>
</dbReference>